<feature type="compositionally biased region" description="Pro residues" evidence="10">
    <location>
        <begin position="1"/>
        <end position="12"/>
    </location>
</feature>
<dbReference type="OrthoDB" id="19656at2759"/>
<dbReference type="CDD" id="cd07305">
    <property type="entry name" value="Porin3_Tom40"/>
    <property type="match status" value="1"/>
</dbReference>
<evidence type="ECO:0000256" key="5">
    <source>
        <dbReference type="ARBA" id="ARBA00022692"/>
    </source>
</evidence>
<dbReference type="EMBL" id="BPQB01000005">
    <property type="protein sequence ID" value="GJE87177.1"/>
    <property type="molecule type" value="Genomic_DNA"/>
</dbReference>
<evidence type="ECO:0000313" key="12">
    <source>
        <dbReference type="Proteomes" id="UP000703269"/>
    </source>
</evidence>
<sequence length="365" mass="39475">MASPPIGIPPTAPIVSKEEVPAGPSSSSGAAGGVFAPVTNLYNRLQGWRQSLDLPNPGSVENIQKEVKSTLLNNFFFDGARADLTKALSMNPQFQVTHSFMLGSQTMPPSYNFGAVYATEKTLLQGGVDNEGSLNGRLHQNWSASNLSKIQLQLSSTPGHSVMQAEHDYLGRDYSVNLRAANPSPADFTGIYTASVLQSVTKSIAVGVEAMLQRPQPGLSDVGLQYYAKYTSPVFNKDQGWIASAMVQPQGMVDLTYYQKLSEKLDFAAQLQVVNVPQRRDAIATLGAKWDLRMSTFRAQLDSSGKVSALLEQRFAPSFAFLFSGEIDHFKNSAKVGVGVMIESAAMTPEEMGMVPPPGYPYPPQ</sequence>
<dbReference type="GO" id="GO:0030150">
    <property type="term" value="P:protein import into mitochondrial matrix"/>
    <property type="evidence" value="ECO:0007669"/>
    <property type="project" value="InterPro"/>
</dbReference>
<keyword evidence="3" id="KW-0813">Transport</keyword>
<comment type="subcellular location">
    <subcellularLocation>
        <location evidence="1">Mitochondrion outer membrane</location>
        <topology evidence="1">Multi-pass membrane protein</topology>
    </subcellularLocation>
</comment>
<dbReference type="Proteomes" id="UP000703269">
    <property type="component" value="Unassembled WGS sequence"/>
</dbReference>
<evidence type="ECO:0000256" key="7">
    <source>
        <dbReference type="ARBA" id="ARBA00022927"/>
    </source>
</evidence>
<evidence type="ECO:0000256" key="1">
    <source>
        <dbReference type="ARBA" id="ARBA00004374"/>
    </source>
</evidence>
<keyword evidence="11" id="KW-0675">Receptor</keyword>
<dbReference type="PANTHER" id="PTHR10802">
    <property type="entry name" value="MITOCHONDRIAL IMPORT RECEPTOR SUBUNIT TOM40"/>
    <property type="match status" value="1"/>
</dbReference>
<feature type="region of interest" description="Disordered" evidence="10">
    <location>
        <begin position="1"/>
        <end position="29"/>
    </location>
</feature>
<evidence type="ECO:0000256" key="10">
    <source>
        <dbReference type="SAM" id="MobiDB-lite"/>
    </source>
</evidence>
<accession>A0A9P3LAV4</accession>
<evidence type="ECO:0000256" key="6">
    <source>
        <dbReference type="ARBA" id="ARBA00022787"/>
    </source>
</evidence>
<proteinExistence type="inferred from homology"/>
<comment type="similarity">
    <text evidence="2">Belongs to the Tom40 family.</text>
</comment>
<evidence type="ECO:0000256" key="3">
    <source>
        <dbReference type="ARBA" id="ARBA00022448"/>
    </source>
</evidence>
<dbReference type="InterPro" id="IPR023614">
    <property type="entry name" value="Porin_dom_sf"/>
</dbReference>
<keyword evidence="6" id="KW-1000">Mitochondrion outer membrane</keyword>
<dbReference type="GO" id="GO:0005741">
    <property type="term" value="C:mitochondrial outer membrane"/>
    <property type="evidence" value="ECO:0007669"/>
    <property type="project" value="UniProtKB-SubCell"/>
</dbReference>
<reference evidence="11 12" key="1">
    <citation type="submission" date="2021-08" db="EMBL/GenBank/DDBJ databases">
        <title>Draft Genome Sequence of Phanerochaete sordida strain YK-624.</title>
        <authorList>
            <person name="Mori T."/>
            <person name="Dohra H."/>
            <person name="Suzuki T."/>
            <person name="Kawagishi H."/>
            <person name="Hirai H."/>
        </authorList>
    </citation>
    <scope>NUCLEOTIDE SEQUENCE [LARGE SCALE GENOMIC DNA]</scope>
    <source>
        <strain evidence="11 12">YK-624</strain>
    </source>
</reference>
<dbReference type="Pfam" id="PF01459">
    <property type="entry name" value="Porin_3"/>
    <property type="match status" value="1"/>
</dbReference>
<evidence type="ECO:0000256" key="2">
    <source>
        <dbReference type="ARBA" id="ARBA00010510"/>
    </source>
</evidence>
<dbReference type="InterPro" id="IPR027246">
    <property type="entry name" value="Porin_Euk/Tom40"/>
</dbReference>
<evidence type="ECO:0000256" key="9">
    <source>
        <dbReference type="ARBA" id="ARBA00023136"/>
    </source>
</evidence>
<evidence type="ECO:0000256" key="4">
    <source>
        <dbReference type="ARBA" id="ARBA00022452"/>
    </source>
</evidence>
<keyword evidence="7" id="KW-0653">Protein transport</keyword>
<keyword evidence="12" id="KW-1185">Reference proteome</keyword>
<evidence type="ECO:0000256" key="8">
    <source>
        <dbReference type="ARBA" id="ARBA00023128"/>
    </source>
</evidence>
<dbReference type="Gene3D" id="2.40.160.10">
    <property type="entry name" value="Porin"/>
    <property type="match status" value="1"/>
</dbReference>
<keyword evidence="9" id="KW-0472">Membrane</keyword>
<name>A0A9P3LAV4_9APHY</name>
<dbReference type="InterPro" id="IPR037930">
    <property type="entry name" value="Tom40"/>
</dbReference>
<dbReference type="GO" id="GO:0008320">
    <property type="term" value="F:protein transmembrane transporter activity"/>
    <property type="evidence" value="ECO:0007669"/>
    <property type="project" value="InterPro"/>
</dbReference>
<keyword evidence="4" id="KW-1134">Transmembrane beta strand</keyword>
<evidence type="ECO:0000313" key="11">
    <source>
        <dbReference type="EMBL" id="GJE87177.1"/>
    </source>
</evidence>
<protein>
    <submittedName>
        <fullName evidence="11">Mitochondrial import receptor subunit TOM40 family protein</fullName>
    </submittedName>
</protein>
<keyword evidence="5" id="KW-0812">Transmembrane</keyword>
<organism evidence="11 12">
    <name type="scientific">Phanerochaete sordida</name>
    <dbReference type="NCBI Taxonomy" id="48140"/>
    <lineage>
        <taxon>Eukaryota</taxon>
        <taxon>Fungi</taxon>
        <taxon>Dikarya</taxon>
        <taxon>Basidiomycota</taxon>
        <taxon>Agaricomycotina</taxon>
        <taxon>Agaricomycetes</taxon>
        <taxon>Polyporales</taxon>
        <taxon>Phanerochaetaceae</taxon>
        <taxon>Phanerochaete</taxon>
    </lineage>
</organism>
<dbReference type="AlphaFoldDB" id="A0A9P3LAV4"/>
<gene>
    <name evidence="11" type="ORF">PsYK624_032600</name>
</gene>
<comment type="caution">
    <text evidence="11">The sequence shown here is derived from an EMBL/GenBank/DDBJ whole genome shotgun (WGS) entry which is preliminary data.</text>
</comment>
<keyword evidence="8" id="KW-0496">Mitochondrion</keyword>